<reference evidence="2 3" key="1">
    <citation type="submission" date="2024-09" db="EMBL/GenBank/DDBJ databases">
        <title>Chromosome-scale assembly of Riccia fluitans.</title>
        <authorList>
            <person name="Paukszto L."/>
            <person name="Sawicki J."/>
            <person name="Karawczyk K."/>
            <person name="Piernik-Szablinska J."/>
            <person name="Szczecinska M."/>
            <person name="Mazdziarz M."/>
        </authorList>
    </citation>
    <scope>NUCLEOTIDE SEQUENCE [LARGE SCALE GENOMIC DNA]</scope>
    <source>
        <strain evidence="2">Rf_01</strain>
        <tissue evidence="2">Aerial parts of the thallus</tissue>
    </source>
</reference>
<organism evidence="2 3">
    <name type="scientific">Riccia fluitans</name>
    <dbReference type="NCBI Taxonomy" id="41844"/>
    <lineage>
        <taxon>Eukaryota</taxon>
        <taxon>Viridiplantae</taxon>
        <taxon>Streptophyta</taxon>
        <taxon>Embryophyta</taxon>
        <taxon>Marchantiophyta</taxon>
        <taxon>Marchantiopsida</taxon>
        <taxon>Marchantiidae</taxon>
        <taxon>Marchantiales</taxon>
        <taxon>Ricciaceae</taxon>
        <taxon>Riccia</taxon>
    </lineage>
</organism>
<comment type="caution">
    <text evidence="2">The sequence shown here is derived from an EMBL/GenBank/DDBJ whole genome shotgun (WGS) entry which is preliminary data.</text>
</comment>
<proteinExistence type="predicted"/>
<name>A0ABD1ZG11_9MARC</name>
<keyword evidence="3" id="KW-1185">Reference proteome</keyword>
<dbReference type="AlphaFoldDB" id="A0ABD1ZG11"/>
<evidence type="ECO:0000313" key="2">
    <source>
        <dbReference type="EMBL" id="KAL2650307.1"/>
    </source>
</evidence>
<feature type="region of interest" description="Disordered" evidence="1">
    <location>
        <begin position="1"/>
        <end position="37"/>
    </location>
</feature>
<evidence type="ECO:0000313" key="3">
    <source>
        <dbReference type="Proteomes" id="UP001605036"/>
    </source>
</evidence>
<gene>
    <name evidence="2" type="ORF">R1flu_018435</name>
</gene>
<evidence type="ECO:0000256" key="1">
    <source>
        <dbReference type="SAM" id="MobiDB-lite"/>
    </source>
</evidence>
<protein>
    <submittedName>
        <fullName evidence="2">Uncharacterized protein</fullName>
    </submittedName>
</protein>
<dbReference type="Proteomes" id="UP001605036">
    <property type="component" value="Unassembled WGS sequence"/>
</dbReference>
<dbReference type="EMBL" id="JBHFFA010000001">
    <property type="protein sequence ID" value="KAL2650307.1"/>
    <property type="molecule type" value="Genomic_DNA"/>
</dbReference>
<sequence>MLAEVGDGVTEPDNGEIQFDGARPRTEAPTRVKKTGARSGIPEAVPISKLAKLLSGSAREPQRRAAIDRAARFLPRIVSVVPRTLPKARVAFDYRVEPAL</sequence>
<accession>A0ABD1ZG11</accession>